<keyword evidence="10 11" id="KW-0998">Cell outer membrane</keyword>
<dbReference type="InterPro" id="IPR039426">
    <property type="entry name" value="TonB-dep_rcpt-like"/>
</dbReference>
<evidence type="ECO:0000256" key="2">
    <source>
        <dbReference type="ARBA" id="ARBA00022448"/>
    </source>
</evidence>
<organism evidence="15 16">
    <name type="scientific">Candidatus Thiodiazotropha endoloripes</name>
    <dbReference type="NCBI Taxonomy" id="1818881"/>
    <lineage>
        <taxon>Bacteria</taxon>
        <taxon>Pseudomonadati</taxon>
        <taxon>Pseudomonadota</taxon>
        <taxon>Gammaproteobacteria</taxon>
        <taxon>Chromatiales</taxon>
        <taxon>Sedimenticolaceae</taxon>
        <taxon>Candidatus Thiodiazotropha</taxon>
    </lineage>
</organism>
<protein>
    <submittedName>
        <fullName evidence="15">TonB-dependent receptor</fullName>
    </submittedName>
</protein>
<evidence type="ECO:0000259" key="14">
    <source>
        <dbReference type="Pfam" id="PF07715"/>
    </source>
</evidence>
<comment type="subcellular location">
    <subcellularLocation>
        <location evidence="1 11">Cell outer membrane</location>
        <topology evidence="1 11">Multi-pass membrane protein</topology>
    </subcellularLocation>
</comment>
<keyword evidence="3 11" id="KW-1134">Transmembrane beta strand</keyword>
<dbReference type="PANTHER" id="PTHR32552:SF81">
    <property type="entry name" value="TONB-DEPENDENT OUTER MEMBRANE RECEPTOR"/>
    <property type="match status" value="1"/>
</dbReference>
<dbReference type="Pfam" id="PF07715">
    <property type="entry name" value="Plug"/>
    <property type="match status" value="1"/>
</dbReference>
<evidence type="ECO:0000256" key="11">
    <source>
        <dbReference type="PROSITE-ProRule" id="PRU01360"/>
    </source>
</evidence>
<keyword evidence="5 11" id="KW-0812">Transmembrane</keyword>
<dbReference type="Gene3D" id="2.40.170.20">
    <property type="entry name" value="TonB-dependent receptor, beta-barrel domain"/>
    <property type="match status" value="1"/>
</dbReference>
<keyword evidence="8 12" id="KW-0798">TonB box</keyword>
<evidence type="ECO:0000256" key="1">
    <source>
        <dbReference type="ARBA" id="ARBA00004571"/>
    </source>
</evidence>
<feature type="domain" description="TonB-dependent receptor plug" evidence="14">
    <location>
        <begin position="38"/>
        <end position="146"/>
    </location>
</feature>
<evidence type="ECO:0000256" key="8">
    <source>
        <dbReference type="ARBA" id="ARBA00023077"/>
    </source>
</evidence>
<keyword evidence="6" id="KW-0408">Iron</keyword>
<evidence type="ECO:0000256" key="6">
    <source>
        <dbReference type="ARBA" id="ARBA00023004"/>
    </source>
</evidence>
<name>A0A1E2UV77_9GAMM</name>
<dbReference type="InterPro" id="IPR037066">
    <property type="entry name" value="Plug_dom_sf"/>
</dbReference>
<evidence type="ECO:0000256" key="7">
    <source>
        <dbReference type="ARBA" id="ARBA00023065"/>
    </source>
</evidence>
<dbReference type="InterPro" id="IPR012910">
    <property type="entry name" value="Plug_dom"/>
</dbReference>
<sequence length="681" mass="75859">MVLISTQTVAEDASNEPVVIESLVVEGRQTNLLGEAVSASEGIVGQTEIELRPLLRTGEVLELVPGMVVTQHSGTGKANQYFLRGFNLDHGTDFSTHVDGMPVNMRTHGHGQGYTDLNFLIPETVGQLTYKKGAYYADVGDFSGAGSAQFETAKGLEQGSAELSVGEDDYYRVLLMNSFAFAGGTSLFAFEGNRYDGPWSDIEEDLDKTNLLLKHTHSLDDGELSISIMTYNNSWNSADQIPSRAVDQALIDDLGSLDNTVGGESERYSLSLDWRSAGLHGSAYIIDYDLNLWSNFTYFMDDEIDGDQFEQVDRRLIYGGQLSYLSNDKLAGHHMQNRVGIELRIDDIDEVALYHTKKRDRLGTIRSDEVTETSIGVFWENRVTWNYRLHSVLGLRYDYYDFDVNDRSGINENGVDLSVNSGTANDSLPSLKGSLIYTLNDAWEGYVSAGQSFHSNDARGVTSRVDTADGNSVDAVDPLVRSFGYETGIRGFISDRINTSLALWALEVDSELLFVGDAGNTEESRGSKRKGVELTTYYRLTDQWSLDLEYAYTDAEFTDDAPEGNEIPGALEHVVQAGVAANLDSGWFGSVRLRYFGERPLNEDGSVESDASTIWNLRVGYRKKEWTFKADILNLTDSDDHDIDYYYASRLETEPTGIATEDIHYHVIEPRTYRVSLTYQF</sequence>
<dbReference type="EMBL" id="LVJZ01000003">
    <property type="protein sequence ID" value="ODB98669.1"/>
    <property type="molecule type" value="Genomic_DNA"/>
</dbReference>
<comment type="similarity">
    <text evidence="11 12">Belongs to the TonB-dependent receptor family.</text>
</comment>
<keyword evidence="9 11" id="KW-0472">Membrane</keyword>
<dbReference type="InterPro" id="IPR000531">
    <property type="entry name" value="Beta-barrel_TonB"/>
</dbReference>
<feature type="domain" description="TonB-dependent receptor-like beta-barrel" evidence="13">
    <location>
        <begin position="220"/>
        <end position="635"/>
    </location>
</feature>
<evidence type="ECO:0000313" key="15">
    <source>
        <dbReference type="EMBL" id="ODB98669.1"/>
    </source>
</evidence>
<dbReference type="AlphaFoldDB" id="A0A1E2UV77"/>
<dbReference type="GO" id="GO:0009279">
    <property type="term" value="C:cell outer membrane"/>
    <property type="evidence" value="ECO:0007669"/>
    <property type="project" value="UniProtKB-SubCell"/>
</dbReference>
<dbReference type="Proteomes" id="UP000094849">
    <property type="component" value="Unassembled WGS sequence"/>
</dbReference>
<keyword evidence="4" id="KW-0410">Iron transport</keyword>
<accession>A0A1E2UV77</accession>
<proteinExistence type="inferred from homology"/>
<evidence type="ECO:0000259" key="13">
    <source>
        <dbReference type="Pfam" id="PF00593"/>
    </source>
</evidence>
<keyword evidence="15" id="KW-0675">Receptor</keyword>
<dbReference type="PROSITE" id="PS52016">
    <property type="entry name" value="TONB_DEPENDENT_REC_3"/>
    <property type="match status" value="1"/>
</dbReference>
<reference evidence="15 16" key="1">
    <citation type="submission" date="2016-03" db="EMBL/GenBank/DDBJ databases">
        <title>Chemosynthetic sulphur-oxidizing symbionts of marine invertebrate animals are capable of nitrogen fixation.</title>
        <authorList>
            <person name="Petersen J.M."/>
            <person name="Kemper A."/>
            <person name="Gruber-Vodicka H."/>
            <person name="Cardini U."/>
            <person name="Geest Mvander."/>
            <person name="Kleiner M."/>
            <person name="Bulgheresi S."/>
            <person name="Fussmann M."/>
            <person name="Herbold C."/>
            <person name="Seah B.K.B."/>
            <person name="Antony C.Paul."/>
            <person name="Liu D."/>
            <person name="Belitz A."/>
            <person name="Weber M."/>
        </authorList>
    </citation>
    <scope>NUCLEOTIDE SEQUENCE [LARGE SCALE GENOMIC DNA]</scope>
    <source>
        <strain evidence="15">G_D</strain>
    </source>
</reference>
<comment type="caution">
    <text evidence="15">The sequence shown here is derived from an EMBL/GenBank/DDBJ whole genome shotgun (WGS) entry which is preliminary data.</text>
</comment>
<evidence type="ECO:0000256" key="10">
    <source>
        <dbReference type="ARBA" id="ARBA00023237"/>
    </source>
</evidence>
<evidence type="ECO:0000256" key="12">
    <source>
        <dbReference type="RuleBase" id="RU003357"/>
    </source>
</evidence>
<dbReference type="InterPro" id="IPR036942">
    <property type="entry name" value="Beta-barrel_TonB_sf"/>
</dbReference>
<evidence type="ECO:0000313" key="16">
    <source>
        <dbReference type="Proteomes" id="UP000094849"/>
    </source>
</evidence>
<dbReference type="GO" id="GO:0006826">
    <property type="term" value="P:iron ion transport"/>
    <property type="evidence" value="ECO:0007669"/>
    <property type="project" value="UniProtKB-KW"/>
</dbReference>
<dbReference type="Gene3D" id="2.170.130.10">
    <property type="entry name" value="TonB-dependent receptor, plug domain"/>
    <property type="match status" value="1"/>
</dbReference>
<dbReference type="SUPFAM" id="SSF56935">
    <property type="entry name" value="Porins"/>
    <property type="match status" value="1"/>
</dbReference>
<keyword evidence="16" id="KW-1185">Reference proteome</keyword>
<keyword evidence="2 11" id="KW-0813">Transport</keyword>
<evidence type="ECO:0000256" key="3">
    <source>
        <dbReference type="ARBA" id="ARBA00022452"/>
    </source>
</evidence>
<dbReference type="Pfam" id="PF00593">
    <property type="entry name" value="TonB_dep_Rec_b-barrel"/>
    <property type="match status" value="1"/>
</dbReference>
<evidence type="ECO:0000256" key="5">
    <source>
        <dbReference type="ARBA" id="ARBA00022692"/>
    </source>
</evidence>
<gene>
    <name evidence="15" type="ORF">A3196_15140</name>
</gene>
<keyword evidence="7" id="KW-0406">Ion transport</keyword>
<dbReference type="PANTHER" id="PTHR32552">
    <property type="entry name" value="FERRICHROME IRON RECEPTOR-RELATED"/>
    <property type="match status" value="1"/>
</dbReference>
<evidence type="ECO:0000256" key="4">
    <source>
        <dbReference type="ARBA" id="ARBA00022496"/>
    </source>
</evidence>
<evidence type="ECO:0000256" key="9">
    <source>
        <dbReference type="ARBA" id="ARBA00023136"/>
    </source>
</evidence>
<dbReference type="STRING" id="1818881.A3196_15140"/>